<dbReference type="EMBL" id="JAGMUV010000006">
    <property type="protein sequence ID" value="KAH7152640.1"/>
    <property type="molecule type" value="Genomic_DNA"/>
</dbReference>
<keyword evidence="1" id="KW-0472">Membrane</keyword>
<feature type="transmembrane region" description="Helical" evidence="1">
    <location>
        <begin position="391"/>
        <end position="414"/>
    </location>
</feature>
<keyword evidence="1" id="KW-0812">Transmembrane</keyword>
<feature type="transmembrane region" description="Helical" evidence="1">
    <location>
        <begin position="426"/>
        <end position="447"/>
    </location>
</feature>
<name>A0A9P9F5G5_9HYPO</name>
<keyword evidence="3" id="KW-1185">Reference proteome</keyword>
<proteinExistence type="predicted"/>
<protein>
    <submittedName>
        <fullName evidence="2">Uncharacterized protein</fullName>
    </submittedName>
</protein>
<organism evidence="2 3">
    <name type="scientific">Dactylonectria macrodidyma</name>
    <dbReference type="NCBI Taxonomy" id="307937"/>
    <lineage>
        <taxon>Eukaryota</taxon>
        <taxon>Fungi</taxon>
        <taxon>Dikarya</taxon>
        <taxon>Ascomycota</taxon>
        <taxon>Pezizomycotina</taxon>
        <taxon>Sordariomycetes</taxon>
        <taxon>Hypocreomycetidae</taxon>
        <taxon>Hypocreales</taxon>
        <taxon>Nectriaceae</taxon>
        <taxon>Dactylonectria</taxon>
    </lineage>
</organism>
<comment type="caution">
    <text evidence="2">The sequence shown here is derived from an EMBL/GenBank/DDBJ whole genome shotgun (WGS) entry which is preliminary data.</text>
</comment>
<gene>
    <name evidence="2" type="ORF">EDB81DRAFT_789420</name>
</gene>
<dbReference type="Proteomes" id="UP000738349">
    <property type="component" value="Unassembled WGS sequence"/>
</dbReference>
<dbReference type="OrthoDB" id="1046782at2759"/>
<evidence type="ECO:0000313" key="3">
    <source>
        <dbReference type="Proteomes" id="UP000738349"/>
    </source>
</evidence>
<reference evidence="2" key="1">
    <citation type="journal article" date="2021" name="Nat. Commun.">
        <title>Genetic determinants of endophytism in the Arabidopsis root mycobiome.</title>
        <authorList>
            <person name="Mesny F."/>
            <person name="Miyauchi S."/>
            <person name="Thiergart T."/>
            <person name="Pickel B."/>
            <person name="Atanasova L."/>
            <person name="Karlsson M."/>
            <person name="Huettel B."/>
            <person name="Barry K.W."/>
            <person name="Haridas S."/>
            <person name="Chen C."/>
            <person name="Bauer D."/>
            <person name="Andreopoulos W."/>
            <person name="Pangilinan J."/>
            <person name="LaButti K."/>
            <person name="Riley R."/>
            <person name="Lipzen A."/>
            <person name="Clum A."/>
            <person name="Drula E."/>
            <person name="Henrissat B."/>
            <person name="Kohler A."/>
            <person name="Grigoriev I.V."/>
            <person name="Martin F.M."/>
            <person name="Hacquard S."/>
        </authorList>
    </citation>
    <scope>NUCLEOTIDE SEQUENCE</scope>
    <source>
        <strain evidence="2">MPI-CAGE-AT-0147</strain>
    </source>
</reference>
<evidence type="ECO:0000313" key="2">
    <source>
        <dbReference type="EMBL" id="KAH7152640.1"/>
    </source>
</evidence>
<sequence>MKSYNIKNAVSGGVSDWITSFKPTPAQSDAAFLSQFVETADSRIIEINSKHDGNQLQYTYHELEPTVFTKDWLDLGSVSQLPTNAPPGGIFRLAILPLNTDRDDIPPLSWTGVKEHLELLHLRDSYAYSETLQAPPSWFTIPLDHGFKGYMVKPEKWDSDLTNFNLSVAYHPTRQCTFAVAHVLRRADAKHLVRRLQALQTMAWHPLLVALILMETRTEGLIKDLNLIRDSLYATEKKTGTHKNYHGKAYHKRRNYYAYGKKIWEQNDDFETAPGILTSIMSDCSMFEGKCTINEELLCWLKELNSKLSINSVIEQKGTEMGRVSLAKNSISSKISAMKTWVRNNRTRSAYFSRRAEAQMQAALSLIAQRDSALSFKMTEAAIRDSSDMRAIAWVTLAFLPATFVATFFSTGFFNFDPSSLVSNWIWLYFVVSVVLSVSVLGGWSWWTRRELQRA</sequence>
<dbReference type="AlphaFoldDB" id="A0A9P9F5G5"/>
<keyword evidence="1" id="KW-1133">Transmembrane helix</keyword>
<dbReference type="Gene3D" id="1.20.58.340">
    <property type="entry name" value="Magnesium transport protein CorA, transmembrane region"/>
    <property type="match status" value="1"/>
</dbReference>
<accession>A0A9P9F5G5</accession>
<evidence type="ECO:0000256" key="1">
    <source>
        <dbReference type="SAM" id="Phobius"/>
    </source>
</evidence>